<dbReference type="AlphaFoldDB" id="A0A7M5X2Z7"/>
<dbReference type="InterPro" id="IPR000922">
    <property type="entry name" value="Lectin_gal-bd_dom"/>
</dbReference>
<evidence type="ECO:0000256" key="1">
    <source>
        <dbReference type="SAM" id="MobiDB-lite"/>
    </source>
</evidence>
<dbReference type="GeneID" id="136808986"/>
<feature type="compositionally biased region" description="Low complexity" evidence="1">
    <location>
        <begin position="811"/>
        <end position="828"/>
    </location>
</feature>
<feature type="compositionally biased region" description="Low complexity" evidence="1">
    <location>
        <begin position="447"/>
        <end position="463"/>
    </location>
</feature>
<dbReference type="PANTHER" id="PTHR37456">
    <property type="entry name" value="SI:CH211-266K2.1"/>
    <property type="match status" value="1"/>
</dbReference>
<protein>
    <recommendedName>
        <fullName evidence="3">SUEL-type lectin domain-containing protein</fullName>
    </recommendedName>
</protein>
<name>A0A7M5X2Z7_9CNID</name>
<dbReference type="EnsemblMetazoa" id="CLYHEMT016193.1">
    <property type="protein sequence ID" value="CLYHEMP016193.1"/>
    <property type="gene ID" value="CLYHEMG016193"/>
</dbReference>
<feature type="domain" description="SUEL-type lectin" evidence="3">
    <location>
        <begin position="885"/>
        <end position="984"/>
    </location>
</feature>
<keyword evidence="2" id="KW-0732">Signal</keyword>
<feature type="region of interest" description="Disordered" evidence="1">
    <location>
        <begin position="441"/>
        <end position="554"/>
    </location>
</feature>
<feature type="compositionally biased region" description="Acidic residues" evidence="1">
    <location>
        <begin position="504"/>
        <end position="514"/>
    </location>
</feature>
<organism evidence="4 5">
    <name type="scientific">Clytia hemisphaerica</name>
    <dbReference type="NCBI Taxonomy" id="252671"/>
    <lineage>
        <taxon>Eukaryota</taxon>
        <taxon>Metazoa</taxon>
        <taxon>Cnidaria</taxon>
        <taxon>Hydrozoa</taxon>
        <taxon>Hydroidolina</taxon>
        <taxon>Leptothecata</taxon>
        <taxon>Obeliida</taxon>
        <taxon>Clytiidae</taxon>
        <taxon>Clytia</taxon>
    </lineage>
</organism>
<evidence type="ECO:0000313" key="4">
    <source>
        <dbReference type="EnsemblMetazoa" id="CLYHEMP016193.1"/>
    </source>
</evidence>
<dbReference type="GO" id="GO:0030246">
    <property type="term" value="F:carbohydrate binding"/>
    <property type="evidence" value="ECO:0007669"/>
    <property type="project" value="InterPro"/>
</dbReference>
<feature type="region of interest" description="Disordered" evidence="1">
    <location>
        <begin position="168"/>
        <end position="193"/>
    </location>
</feature>
<dbReference type="Pfam" id="PF01391">
    <property type="entry name" value="Collagen"/>
    <property type="match status" value="1"/>
</dbReference>
<feature type="signal peptide" evidence="2">
    <location>
        <begin position="1"/>
        <end position="19"/>
    </location>
</feature>
<evidence type="ECO:0000259" key="3">
    <source>
        <dbReference type="PROSITE" id="PS50228"/>
    </source>
</evidence>
<dbReference type="PROSITE" id="PS50228">
    <property type="entry name" value="SUEL_LECTIN"/>
    <property type="match status" value="1"/>
</dbReference>
<feature type="compositionally biased region" description="Low complexity" evidence="1">
    <location>
        <begin position="124"/>
        <end position="143"/>
    </location>
</feature>
<reference evidence="4" key="1">
    <citation type="submission" date="2021-01" db="UniProtKB">
        <authorList>
            <consortium name="EnsemblMetazoa"/>
        </authorList>
    </citation>
    <scope>IDENTIFICATION</scope>
</reference>
<feature type="region of interest" description="Disordered" evidence="1">
    <location>
        <begin position="120"/>
        <end position="151"/>
    </location>
</feature>
<feature type="region of interest" description="Disordered" evidence="1">
    <location>
        <begin position="332"/>
        <end position="413"/>
    </location>
</feature>
<sequence length="1037" mass="109698">MLFYFCFLFLVASSKLTRGELDLENILKQITPETHEELSSDKNIARLRRDDVISDEMKAVINNLPLQEEKVTEKRDTATEANKKFSVVKLPDVTKNQTALPQQPAKANAAPVKNIGEAVLDDVSSGSGDSESGSGASESGSGETEMTADKRSSVNLMAAKNDAKLAMSLEDSSDDASGSGSGDDEGSADTGASKRNLMESQPAQPVAGVPGQGVNVAMPAAVKVPGNVSKVVTLNPGGYNETPMLKQQANKTDGNATLTEIKFFKPQENTTEVMDKVNQSQSNFNQNSTFPNVLNSAATNLTKHGNTSTKTGTKKDTFPDEVSNVADNLFNFENDDEGKSAGATEGDESLPGSQGGPIGEDLMSSMTSPSSNEKKSVIANVSMPTKAPASKKWKVVPSSNDVAGSGASVPNDEIKMQVESSIGTSFDASMKKAADNMEAELLPGDYGDASLSLSDLSGSGSAEESGDSEESGSGADVVESVEPKKKTVIVPNGALRNSSLVDDSVTDGTDESGDSESGSGSSGSGSGSGDFDSMITNKNEGEAESSPFGLHAIEATSSQAKPALKNFRFANATTNNNIKNNSLLHTFGEPEADTQSFLEESDASDDADSGSGSESGDDSSGDAASGSVADDDEASFKPSLKNEVSPLAKDNVVRANAQQETPHEQPAATKTDIADSDEATVEEVKPSESEAEEEAPQPAPHKRHHHAHHHKHHHHHHNIEEDVCTDRQNCPPSPTHDRFTNPKAFPQEGDIVTQEFLEHLMVSQLLEQNVNLFYTNMAGRPGEQGESGNKGPPGTAGTPGMNGFPGAPGEPGLFGAPGKPGPKGIQGPPGFPGGKGDFGSIGEEGLQGPPGAPGVPGPPGGEEAAAMVRSLEVGGGGRMPNCSFACEGEKAWLQCQPYEAIRILRVFWGREDDQVGKRAQICGDPPAGLKTNVACEGNGDSGFKKVKNQCQNREACELVASRIFFDDDSCPDSYKYMKVCYECAYDESNAVDVLKMKKKRRKRKRGSENDFDIRHKRSLWDSSDSGLWKNPVHQIRK</sequence>
<dbReference type="CDD" id="cd22838">
    <property type="entry name" value="Gal_Rha_Lectin_nemgal"/>
    <property type="match status" value="1"/>
</dbReference>
<evidence type="ECO:0000256" key="2">
    <source>
        <dbReference type="SAM" id="SignalP"/>
    </source>
</evidence>
<proteinExistence type="predicted"/>
<dbReference type="RefSeq" id="XP_066921661.1">
    <property type="nucleotide sequence ID" value="XM_067065560.1"/>
</dbReference>
<feature type="region of interest" description="Disordered" evidence="1">
    <location>
        <begin position="578"/>
        <end position="745"/>
    </location>
</feature>
<accession>A0A7M5X2Z7</accession>
<dbReference type="Gene3D" id="2.60.120.740">
    <property type="match status" value="1"/>
</dbReference>
<keyword evidence="5" id="KW-1185">Reference proteome</keyword>
<dbReference type="InterPro" id="IPR050938">
    <property type="entry name" value="Collagen_Structural_Proteins"/>
</dbReference>
<feature type="compositionally biased region" description="Basic residues" evidence="1">
    <location>
        <begin position="700"/>
        <end position="717"/>
    </location>
</feature>
<feature type="chain" id="PRO_5029505568" description="SUEL-type lectin domain-containing protein" evidence="2">
    <location>
        <begin position="20"/>
        <end position="1037"/>
    </location>
</feature>
<dbReference type="PANTHER" id="PTHR37456:SF6">
    <property type="entry name" value="COLLAGEN ALPHA-1(XXIII) CHAIN-LIKE ISOFORM X2"/>
    <property type="match status" value="1"/>
</dbReference>
<dbReference type="Pfam" id="PF02140">
    <property type="entry name" value="SUEL_Lectin"/>
    <property type="match status" value="1"/>
</dbReference>
<evidence type="ECO:0000313" key="5">
    <source>
        <dbReference type="Proteomes" id="UP000594262"/>
    </source>
</evidence>
<feature type="region of interest" description="Disordered" evidence="1">
    <location>
        <begin position="778"/>
        <end position="863"/>
    </location>
</feature>
<dbReference type="OrthoDB" id="1100386at2759"/>
<dbReference type="InterPro" id="IPR008160">
    <property type="entry name" value="Collagen"/>
</dbReference>
<dbReference type="Proteomes" id="UP000594262">
    <property type="component" value="Unplaced"/>
</dbReference>
<feature type="compositionally biased region" description="Pro residues" evidence="1">
    <location>
        <begin position="850"/>
        <end position="859"/>
    </location>
</feature>
<feature type="compositionally biased region" description="Acidic residues" evidence="1">
    <location>
        <begin position="599"/>
        <end position="608"/>
    </location>
</feature>
<dbReference type="InterPro" id="IPR043159">
    <property type="entry name" value="Lectin_gal-bd_sf"/>
</dbReference>